<dbReference type="GO" id="GO:0005886">
    <property type="term" value="C:plasma membrane"/>
    <property type="evidence" value="ECO:0007669"/>
    <property type="project" value="TreeGrafter"/>
</dbReference>
<protein>
    <submittedName>
        <fullName evidence="2">EOG090X0DL4</fullName>
    </submittedName>
</protein>
<dbReference type="PANTHER" id="PTHR36694">
    <property type="entry name" value="PASIFLORA 1, ISOFORM A-RELATED"/>
    <property type="match status" value="1"/>
</dbReference>
<accession>A0A9N6WRJ5</accession>
<dbReference type="AlphaFoldDB" id="A0A9N6WRJ5"/>
<dbReference type="PANTHER" id="PTHR36694:SF4">
    <property type="entry name" value="LD42595P"/>
    <property type="match status" value="1"/>
</dbReference>
<keyword evidence="1" id="KW-0812">Transmembrane</keyword>
<evidence type="ECO:0000256" key="1">
    <source>
        <dbReference type="SAM" id="Phobius"/>
    </source>
</evidence>
<gene>
    <name evidence="2" type="primary">EOG090X0DL4</name>
</gene>
<dbReference type="GO" id="GO:0060857">
    <property type="term" value="P:establishment of glial blood-brain barrier"/>
    <property type="evidence" value="ECO:0007669"/>
    <property type="project" value="TreeGrafter"/>
</dbReference>
<feature type="transmembrane region" description="Helical" evidence="1">
    <location>
        <begin position="152"/>
        <end position="174"/>
    </location>
</feature>
<keyword evidence="1" id="KW-1133">Transmembrane helix</keyword>
<feature type="transmembrane region" description="Helical" evidence="1">
    <location>
        <begin position="67"/>
        <end position="91"/>
    </location>
</feature>
<feature type="transmembrane region" description="Helical" evidence="1">
    <location>
        <begin position="118"/>
        <end position="140"/>
    </location>
</feature>
<organism evidence="2">
    <name type="scientific">Lynceus sp. MCZ IZ 141354</name>
    <dbReference type="NCBI Taxonomy" id="1930659"/>
    <lineage>
        <taxon>Eukaryota</taxon>
        <taxon>Metazoa</taxon>
        <taxon>Ecdysozoa</taxon>
        <taxon>Arthropoda</taxon>
        <taxon>Crustacea</taxon>
        <taxon>Branchiopoda</taxon>
        <taxon>Diplostraca</taxon>
        <taxon>Laevicaudata</taxon>
        <taxon>Lynceidae</taxon>
        <taxon>Lynceus</taxon>
    </lineage>
</organism>
<dbReference type="GO" id="GO:0035159">
    <property type="term" value="P:regulation of tube length, open tracheal system"/>
    <property type="evidence" value="ECO:0007669"/>
    <property type="project" value="TreeGrafter"/>
</dbReference>
<keyword evidence="1" id="KW-0472">Membrane</keyword>
<dbReference type="EMBL" id="OC989156">
    <property type="protein sequence ID" value="CAG4645811.1"/>
    <property type="molecule type" value="Genomic_DNA"/>
</dbReference>
<feature type="transmembrane region" description="Helical" evidence="1">
    <location>
        <begin position="180"/>
        <end position="208"/>
    </location>
</feature>
<reference evidence="2" key="1">
    <citation type="submission" date="2021-04" db="EMBL/GenBank/DDBJ databases">
        <authorList>
            <person name="Cornetti L."/>
        </authorList>
    </citation>
    <scope>NUCLEOTIDE SEQUENCE</scope>
</reference>
<dbReference type="GO" id="GO:0019991">
    <property type="term" value="P:septate junction assembly"/>
    <property type="evidence" value="ECO:0007669"/>
    <property type="project" value="TreeGrafter"/>
</dbReference>
<name>A0A9N6WRJ5_9CRUS</name>
<proteinExistence type="predicted"/>
<evidence type="ECO:0000313" key="2">
    <source>
        <dbReference type="EMBL" id="CAG4645811.1"/>
    </source>
</evidence>
<sequence>MYSQGAPRRTRTPSVSGTASLYSYTSTIKTKTLSRSVKSLQIPWYQRPLLADAYFTDIQTGAMLTGVFGVVVSLFTIATAIFDIYCLGLVYPGVTRYGYYIMSFEFVYVGSPHVRNCLIVFALFSAIAAFATLVTSSFLINALRKEDEKNMVPWLLSFGVFLAWRLFAFVFATIVNDLYFSYHVAMCLLWIVFIVLGAFGWVIVYSLYIELSDLTKLEDLAHLRMGTMSSLNMTQSIAGSRPTTPHSTVSTAQAV</sequence>